<comment type="caution">
    <text evidence="2">The sequence shown here is derived from an EMBL/GenBank/DDBJ whole genome shotgun (WGS) entry which is preliminary data.</text>
</comment>
<dbReference type="InterPro" id="IPR000182">
    <property type="entry name" value="GNAT_dom"/>
</dbReference>
<dbReference type="Proteomes" id="UP001596333">
    <property type="component" value="Unassembled WGS sequence"/>
</dbReference>
<keyword evidence="3" id="KW-1185">Reference proteome</keyword>
<evidence type="ECO:0000313" key="2">
    <source>
        <dbReference type="EMBL" id="MFC6888514.1"/>
    </source>
</evidence>
<evidence type="ECO:0000313" key="3">
    <source>
        <dbReference type="Proteomes" id="UP001596333"/>
    </source>
</evidence>
<dbReference type="RefSeq" id="WP_379765732.1">
    <property type="nucleotide sequence ID" value="NZ_JBHSXI010000005.1"/>
</dbReference>
<protein>
    <submittedName>
        <fullName evidence="2">GNAT family N-acetyltransferase</fullName>
        <ecNumber evidence="2">2.3.-.-</ecNumber>
    </submittedName>
</protein>
<evidence type="ECO:0000259" key="1">
    <source>
        <dbReference type="PROSITE" id="PS51186"/>
    </source>
</evidence>
<keyword evidence="2" id="KW-0012">Acyltransferase</keyword>
<dbReference type="PANTHER" id="PTHR43617">
    <property type="entry name" value="L-AMINO ACID N-ACETYLTRANSFERASE"/>
    <property type="match status" value="1"/>
</dbReference>
<keyword evidence="2" id="KW-0808">Transferase</keyword>
<proteinExistence type="predicted"/>
<organism evidence="2 3">
    <name type="scientific">Halorubrum trueperi</name>
    <dbReference type="NCBI Taxonomy" id="2004704"/>
    <lineage>
        <taxon>Archaea</taxon>
        <taxon>Methanobacteriati</taxon>
        <taxon>Methanobacteriota</taxon>
        <taxon>Stenosarchaea group</taxon>
        <taxon>Halobacteria</taxon>
        <taxon>Halobacteriales</taxon>
        <taxon>Haloferacaceae</taxon>
        <taxon>Halorubrum</taxon>
    </lineage>
</organism>
<feature type="domain" description="N-acetyltransferase" evidence="1">
    <location>
        <begin position="1"/>
        <end position="130"/>
    </location>
</feature>
<reference evidence="2 3" key="1">
    <citation type="journal article" date="2019" name="Int. J. Syst. Evol. Microbiol.">
        <title>The Global Catalogue of Microorganisms (GCM) 10K type strain sequencing project: providing services to taxonomists for standard genome sequencing and annotation.</title>
        <authorList>
            <consortium name="The Broad Institute Genomics Platform"/>
            <consortium name="The Broad Institute Genome Sequencing Center for Infectious Disease"/>
            <person name="Wu L."/>
            <person name="Ma J."/>
        </authorList>
    </citation>
    <scope>NUCLEOTIDE SEQUENCE [LARGE SCALE GENOMIC DNA]</scope>
    <source>
        <strain evidence="2 3">Y73</strain>
    </source>
</reference>
<dbReference type="SUPFAM" id="SSF55729">
    <property type="entry name" value="Acyl-CoA N-acyltransferases (Nat)"/>
    <property type="match status" value="1"/>
</dbReference>
<dbReference type="PROSITE" id="PS51186">
    <property type="entry name" value="GNAT"/>
    <property type="match status" value="1"/>
</dbReference>
<dbReference type="EMBL" id="JBHSXI010000005">
    <property type="protein sequence ID" value="MFC6888514.1"/>
    <property type="molecule type" value="Genomic_DNA"/>
</dbReference>
<dbReference type="AlphaFoldDB" id="A0ABD5UKX1"/>
<dbReference type="EC" id="2.3.-.-" evidence="2"/>
<gene>
    <name evidence="2" type="ORF">ACFQEY_05610</name>
</gene>
<accession>A0ABD5UKX1</accession>
<dbReference type="InterPro" id="IPR050276">
    <property type="entry name" value="MshD_Acetyltransferase"/>
</dbReference>
<dbReference type="InterPro" id="IPR016181">
    <property type="entry name" value="Acyl_CoA_acyltransferase"/>
</dbReference>
<dbReference type="Pfam" id="PF00583">
    <property type="entry name" value="Acetyltransf_1"/>
    <property type="match status" value="1"/>
</dbReference>
<name>A0ABD5UKX1_9EURY</name>
<dbReference type="GO" id="GO:0016746">
    <property type="term" value="F:acyltransferase activity"/>
    <property type="evidence" value="ECO:0007669"/>
    <property type="project" value="UniProtKB-KW"/>
</dbReference>
<dbReference type="CDD" id="cd04301">
    <property type="entry name" value="NAT_SF"/>
    <property type="match status" value="1"/>
</dbReference>
<dbReference type="Gene3D" id="3.40.630.30">
    <property type="match status" value="1"/>
</dbReference>
<sequence>MYENVDSTSRTLGLLPSSNERRKEGLDHLTTDGWNLVAIHRNRIVGHVSAVPSDTDKYQFVVFVHQDYQNRGIGTELLKQLIAYADDRGEEALTLTVATGSRRAIHVYDNRGFDVIDRLESELAMRHSLEDPIVTQVQLPPAKR</sequence>